<organism evidence="2">
    <name type="scientific">Arundo donax</name>
    <name type="common">Giant reed</name>
    <name type="synonym">Donax arundinaceus</name>
    <dbReference type="NCBI Taxonomy" id="35708"/>
    <lineage>
        <taxon>Eukaryota</taxon>
        <taxon>Viridiplantae</taxon>
        <taxon>Streptophyta</taxon>
        <taxon>Embryophyta</taxon>
        <taxon>Tracheophyta</taxon>
        <taxon>Spermatophyta</taxon>
        <taxon>Magnoliopsida</taxon>
        <taxon>Liliopsida</taxon>
        <taxon>Poales</taxon>
        <taxon>Poaceae</taxon>
        <taxon>PACMAD clade</taxon>
        <taxon>Arundinoideae</taxon>
        <taxon>Arundineae</taxon>
        <taxon>Arundo</taxon>
    </lineage>
</organism>
<reference evidence="2" key="1">
    <citation type="submission" date="2014-09" db="EMBL/GenBank/DDBJ databases">
        <authorList>
            <person name="Magalhaes I.L.F."/>
            <person name="Oliveira U."/>
            <person name="Santos F.R."/>
            <person name="Vidigal T.H.D.A."/>
            <person name="Brescovit A.D."/>
            <person name="Santos A.J."/>
        </authorList>
    </citation>
    <scope>NUCLEOTIDE SEQUENCE</scope>
    <source>
        <tissue evidence="2">Shoot tissue taken approximately 20 cm above the soil surface</tissue>
    </source>
</reference>
<dbReference type="EMBL" id="GBRH01250862">
    <property type="protein sequence ID" value="JAD47033.1"/>
    <property type="molecule type" value="Transcribed_RNA"/>
</dbReference>
<accession>A0A0A9AAR1</accession>
<proteinExistence type="predicted"/>
<dbReference type="AlphaFoldDB" id="A0A0A9AAR1"/>
<evidence type="ECO:0000313" key="2">
    <source>
        <dbReference type="EMBL" id="JAD47033.1"/>
    </source>
</evidence>
<evidence type="ECO:0000256" key="1">
    <source>
        <dbReference type="SAM" id="MobiDB-lite"/>
    </source>
</evidence>
<feature type="region of interest" description="Disordered" evidence="1">
    <location>
        <begin position="1"/>
        <end position="34"/>
    </location>
</feature>
<feature type="compositionally biased region" description="Polar residues" evidence="1">
    <location>
        <begin position="1"/>
        <end position="18"/>
    </location>
</feature>
<reference evidence="2" key="2">
    <citation type="journal article" date="2015" name="Data Brief">
        <title>Shoot transcriptome of the giant reed, Arundo donax.</title>
        <authorList>
            <person name="Barrero R.A."/>
            <person name="Guerrero F.D."/>
            <person name="Moolhuijzen P."/>
            <person name="Goolsby J.A."/>
            <person name="Tidwell J."/>
            <person name="Bellgard S.E."/>
            <person name="Bellgard M.I."/>
        </authorList>
    </citation>
    <scope>NUCLEOTIDE SEQUENCE</scope>
    <source>
        <tissue evidence="2">Shoot tissue taken approximately 20 cm above the soil surface</tissue>
    </source>
</reference>
<sequence>MPTNCRSSLAISNQSQHGQAHPAEKVRTPSQTPL</sequence>
<protein>
    <submittedName>
        <fullName evidence="2">Uncharacterized protein</fullName>
    </submittedName>
</protein>
<name>A0A0A9AAR1_ARUDO</name>